<dbReference type="InterPro" id="IPR025553">
    <property type="entry name" value="YppF"/>
</dbReference>
<evidence type="ECO:0000313" key="1">
    <source>
        <dbReference type="EMBL" id="SEM83549.1"/>
    </source>
</evidence>
<organism evidence="1 2">
    <name type="scientific">Mesobacillus persicus</name>
    <dbReference type="NCBI Taxonomy" id="930146"/>
    <lineage>
        <taxon>Bacteria</taxon>
        <taxon>Bacillati</taxon>
        <taxon>Bacillota</taxon>
        <taxon>Bacilli</taxon>
        <taxon>Bacillales</taxon>
        <taxon>Bacillaceae</taxon>
        <taxon>Mesobacillus</taxon>
    </lineage>
</organism>
<dbReference type="RefSeq" id="WP_090744477.1">
    <property type="nucleotide sequence ID" value="NZ_FOBW01000006.1"/>
</dbReference>
<gene>
    <name evidence="1" type="ORF">SAMN05192533_10681</name>
</gene>
<dbReference type="Proteomes" id="UP000198553">
    <property type="component" value="Unassembled WGS sequence"/>
</dbReference>
<protein>
    <submittedName>
        <fullName evidence="1">YppF-like protein</fullName>
    </submittedName>
</protein>
<dbReference type="AlphaFoldDB" id="A0A1H8BM25"/>
<name>A0A1H8BM25_9BACI</name>
<proteinExistence type="predicted"/>
<dbReference type="OrthoDB" id="2680239at2"/>
<accession>A0A1H8BM25</accession>
<reference evidence="2" key="1">
    <citation type="submission" date="2016-10" db="EMBL/GenBank/DDBJ databases">
        <authorList>
            <person name="Varghese N."/>
            <person name="Submissions S."/>
        </authorList>
    </citation>
    <scope>NUCLEOTIDE SEQUENCE [LARGE SCALE GENOMIC DNA]</scope>
    <source>
        <strain evidence="2">B48,IBRC-M 10115,DSM 25386,CECT 8001</strain>
    </source>
</reference>
<dbReference type="EMBL" id="FOBW01000006">
    <property type="protein sequence ID" value="SEM83549.1"/>
    <property type="molecule type" value="Genomic_DNA"/>
</dbReference>
<evidence type="ECO:0000313" key="2">
    <source>
        <dbReference type="Proteomes" id="UP000198553"/>
    </source>
</evidence>
<dbReference type="Pfam" id="PF14178">
    <property type="entry name" value="YppF"/>
    <property type="match status" value="1"/>
</dbReference>
<keyword evidence="2" id="KW-1185">Reference proteome</keyword>
<sequence>MNVQKLKGMFTEVKQYTPENANELLDFAKRAYVQNEISFHDYRVLVRELELQGAVTPEDLKQYS</sequence>